<evidence type="ECO:0000313" key="5">
    <source>
        <dbReference type="Proteomes" id="UP000256345"/>
    </source>
</evidence>
<keyword evidence="1" id="KW-0732">Signal</keyword>
<gene>
    <name evidence="2" type="ORF">AA314_08274</name>
    <name evidence="3" type="ORF">ATI61_105371</name>
</gene>
<evidence type="ECO:0000313" key="3">
    <source>
        <dbReference type="EMBL" id="REG32044.1"/>
    </source>
</evidence>
<dbReference type="EMBL" id="CP011509">
    <property type="protein sequence ID" value="AKJ06648.1"/>
    <property type="molecule type" value="Genomic_DNA"/>
</dbReference>
<evidence type="ECO:0000256" key="1">
    <source>
        <dbReference type="SAM" id="SignalP"/>
    </source>
</evidence>
<feature type="signal peptide" evidence="1">
    <location>
        <begin position="1"/>
        <end position="19"/>
    </location>
</feature>
<reference evidence="2 4" key="1">
    <citation type="submission" date="2015-05" db="EMBL/GenBank/DDBJ databases">
        <title>Genome assembly of Archangium gephyra DSM 2261.</title>
        <authorList>
            <person name="Sharma G."/>
            <person name="Subramanian S."/>
        </authorList>
    </citation>
    <scope>NUCLEOTIDE SEQUENCE [LARGE SCALE GENOMIC DNA]</scope>
    <source>
        <strain evidence="2 4">DSM 2261</strain>
    </source>
</reference>
<reference evidence="3 5" key="2">
    <citation type="submission" date="2018-08" db="EMBL/GenBank/DDBJ databases">
        <title>Genomic Encyclopedia of Archaeal and Bacterial Type Strains, Phase II (KMG-II): from individual species to whole genera.</title>
        <authorList>
            <person name="Goeker M."/>
        </authorList>
    </citation>
    <scope>NUCLEOTIDE SEQUENCE [LARGE SCALE GENOMIC DNA]</scope>
    <source>
        <strain evidence="3 5">DSM 2261</strain>
    </source>
</reference>
<sequence length="225" mass="23449">MKRLMAIAALALAPVGCVANQGDAAVRFLDSRALTFEEGTGCIPSDDFVIGTGSLDLSGSDNYLLAMSVETNNSIQSITINQEEFAGPGLSDITLTEFIYSYQFEPIAGSASVTLPADDEDRVAVYRVLRPGTNADESYVFMNAFGPKASAALKSAISVGSSGTVFSTIKARGRLSGGQIVESNKFTFPVTVRATGFAYCPAGEIPSGTCGRPGQDVAGCFNPDA</sequence>
<evidence type="ECO:0000313" key="4">
    <source>
        <dbReference type="Proteomes" id="UP000035579"/>
    </source>
</evidence>
<name>A0AAC8QF80_9BACT</name>
<dbReference type="AlphaFoldDB" id="A0AAC8QF80"/>
<evidence type="ECO:0000313" key="2">
    <source>
        <dbReference type="EMBL" id="AKJ06648.1"/>
    </source>
</evidence>
<proteinExistence type="predicted"/>
<dbReference type="RefSeq" id="WP_147332893.1">
    <property type="nucleotide sequence ID" value="NZ_CP011509.1"/>
</dbReference>
<protein>
    <submittedName>
        <fullName evidence="2">Lipoprotein</fullName>
    </submittedName>
</protein>
<dbReference type="EMBL" id="QUMU01000005">
    <property type="protein sequence ID" value="REG32044.1"/>
    <property type="molecule type" value="Genomic_DNA"/>
</dbReference>
<feature type="chain" id="PRO_5042179957" evidence="1">
    <location>
        <begin position="20"/>
        <end position="225"/>
    </location>
</feature>
<dbReference type="Proteomes" id="UP000035579">
    <property type="component" value="Chromosome"/>
</dbReference>
<keyword evidence="5" id="KW-1185">Reference proteome</keyword>
<dbReference type="KEGG" id="age:AA314_08274"/>
<dbReference type="Proteomes" id="UP000256345">
    <property type="component" value="Unassembled WGS sequence"/>
</dbReference>
<keyword evidence="2" id="KW-0449">Lipoprotein</keyword>
<accession>A0AAC8QF80</accession>
<organism evidence="2 4">
    <name type="scientific">Archangium gephyra</name>
    <dbReference type="NCBI Taxonomy" id="48"/>
    <lineage>
        <taxon>Bacteria</taxon>
        <taxon>Pseudomonadati</taxon>
        <taxon>Myxococcota</taxon>
        <taxon>Myxococcia</taxon>
        <taxon>Myxococcales</taxon>
        <taxon>Cystobacterineae</taxon>
        <taxon>Archangiaceae</taxon>
        <taxon>Archangium</taxon>
    </lineage>
</organism>